<dbReference type="Proteomes" id="UP000276133">
    <property type="component" value="Unassembled WGS sequence"/>
</dbReference>
<keyword evidence="3" id="KW-1185">Reference proteome</keyword>
<feature type="region of interest" description="Disordered" evidence="1">
    <location>
        <begin position="247"/>
        <end position="276"/>
    </location>
</feature>
<feature type="compositionally biased region" description="Pro residues" evidence="1">
    <location>
        <begin position="320"/>
        <end position="344"/>
    </location>
</feature>
<name>A0A3M7S1C2_BRAPC</name>
<evidence type="ECO:0000256" key="1">
    <source>
        <dbReference type="SAM" id="MobiDB-lite"/>
    </source>
</evidence>
<evidence type="ECO:0000313" key="3">
    <source>
        <dbReference type="Proteomes" id="UP000276133"/>
    </source>
</evidence>
<accession>A0A3M7S1C2</accession>
<feature type="compositionally biased region" description="Basic and acidic residues" evidence="1">
    <location>
        <begin position="247"/>
        <end position="257"/>
    </location>
</feature>
<reference evidence="2 3" key="1">
    <citation type="journal article" date="2018" name="Sci. Rep.">
        <title>Genomic signatures of local adaptation to the degree of environmental predictability in rotifers.</title>
        <authorList>
            <person name="Franch-Gras L."/>
            <person name="Hahn C."/>
            <person name="Garcia-Roger E.M."/>
            <person name="Carmona M.J."/>
            <person name="Serra M."/>
            <person name="Gomez A."/>
        </authorList>
    </citation>
    <scope>NUCLEOTIDE SEQUENCE [LARGE SCALE GENOMIC DNA]</scope>
    <source>
        <strain evidence="2">HYR1</strain>
    </source>
</reference>
<sequence>MRKIFKNTKYLSLNEDEISEKRVQILKIQLGLMEKKVESLVDNQKNSSQTRDLKIKIIKQKLKIYNEEEYMLKKSLNEIKNENNNSVSSDVYNLAKNLGQQYLDELNEKFKIDTNIFLIEKKEELDCLVESSESDDDYLSEDTKFFDAYETPDKLNEEANKEKNQRVRKINEIKQKILNIGSKKSCLRLALKKLTESEHLDENPEKPAEPAVKTFAIRREEDKIQKEMCMENRNKAFLRLKEYKMKKMKDSKTEKPTKKPYVPKSKQRILPPNLNQKVKIFKKEEKTSADCLNDEVVSNSPIPPPPPPPLDFLPNNSIKPPAPPPLPPNISNAPLPPPPPPPPLDLLSSNSTKPSPPQAPLLISSKSEKHAKLKENSKHNERPKENTKIEFDINEIKNFKFKKSAKSPPKKEKITINQFNSWDTLMNEIRTNGGRRLKNITNEASDRKTKCDLDLPLKTKLELDLTSILSERSKFFNLDDEEGSESDASWDN</sequence>
<feature type="compositionally biased region" description="Basic and acidic residues" evidence="1">
    <location>
        <begin position="366"/>
        <end position="389"/>
    </location>
</feature>
<comment type="caution">
    <text evidence="2">The sequence shown here is derived from an EMBL/GenBank/DDBJ whole genome shotgun (WGS) entry which is preliminary data.</text>
</comment>
<feature type="compositionally biased region" description="Pro residues" evidence="1">
    <location>
        <begin position="301"/>
        <end position="311"/>
    </location>
</feature>
<dbReference type="AlphaFoldDB" id="A0A3M7S1C2"/>
<organism evidence="2 3">
    <name type="scientific">Brachionus plicatilis</name>
    <name type="common">Marine rotifer</name>
    <name type="synonym">Brachionus muelleri</name>
    <dbReference type="NCBI Taxonomy" id="10195"/>
    <lineage>
        <taxon>Eukaryota</taxon>
        <taxon>Metazoa</taxon>
        <taxon>Spiralia</taxon>
        <taxon>Gnathifera</taxon>
        <taxon>Rotifera</taxon>
        <taxon>Eurotatoria</taxon>
        <taxon>Monogononta</taxon>
        <taxon>Pseudotrocha</taxon>
        <taxon>Ploima</taxon>
        <taxon>Brachionidae</taxon>
        <taxon>Brachionus</taxon>
    </lineage>
</organism>
<gene>
    <name evidence="2" type="ORF">BpHYR1_004927</name>
</gene>
<dbReference type="STRING" id="10195.A0A3M7S1C2"/>
<proteinExistence type="predicted"/>
<evidence type="ECO:0000313" key="2">
    <source>
        <dbReference type="EMBL" id="RNA29448.1"/>
    </source>
</evidence>
<protein>
    <submittedName>
        <fullName evidence="2">Uncharacterized protein</fullName>
    </submittedName>
</protein>
<feature type="region of interest" description="Disordered" evidence="1">
    <location>
        <begin position="294"/>
        <end position="389"/>
    </location>
</feature>
<dbReference type="EMBL" id="REGN01002222">
    <property type="protein sequence ID" value="RNA29448.1"/>
    <property type="molecule type" value="Genomic_DNA"/>
</dbReference>